<feature type="transmembrane region" description="Helical" evidence="1">
    <location>
        <begin position="62"/>
        <end position="84"/>
    </location>
</feature>
<evidence type="ECO:0000259" key="2">
    <source>
        <dbReference type="PROSITE" id="PS51782"/>
    </source>
</evidence>
<keyword evidence="4" id="KW-1185">Reference proteome</keyword>
<dbReference type="SMART" id="SM00257">
    <property type="entry name" value="LysM"/>
    <property type="match status" value="1"/>
</dbReference>
<evidence type="ECO:0000313" key="4">
    <source>
        <dbReference type="Proteomes" id="UP000196560"/>
    </source>
</evidence>
<dbReference type="Proteomes" id="UP000196560">
    <property type="component" value="Unassembled WGS sequence"/>
</dbReference>
<dbReference type="Gene3D" id="3.10.350.10">
    <property type="entry name" value="LysM domain"/>
    <property type="match status" value="1"/>
</dbReference>
<dbReference type="Pfam" id="PF01476">
    <property type="entry name" value="LysM"/>
    <property type="match status" value="1"/>
</dbReference>
<feature type="domain" description="LysM" evidence="2">
    <location>
        <begin position="101"/>
        <end position="151"/>
    </location>
</feature>
<dbReference type="AlphaFoldDB" id="A0A1Y3U6T5"/>
<reference evidence="4" key="1">
    <citation type="submission" date="2017-04" db="EMBL/GenBank/DDBJ databases">
        <title>Function of individual gut microbiota members based on whole genome sequencing of pure cultures obtained from chicken caecum.</title>
        <authorList>
            <person name="Medvecky M."/>
            <person name="Cejkova D."/>
            <person name="Polansky O."/>
            <person name="Karasova D."/>
            <person name="Kubasova T."/>
            <person name="Cizek A."/>
            <person name="Rychlik I."/>
        </authorList>
    </citation>
    <scope>NUCLEOTIDE SEQUENCE [LARGE SCALE GENOMIC DNA]</scope>
    <source>
        <strain evidence="4">An70</strain>
    </source>
</reference>
<keyword evidence="1" id="KW-0812">Transmembrane</keyword>
<comment type="caution">
    <text evidence="3">The sequence shown here is derived from an EMBL/GenBank/DDBJ whole genome shotgun (WGS) entry which is preliminary data.</text>
</comment>
<accession>A0A1Y3U6T5</accession>
<evidence type="ECO:0000313" key="3">
    <source>
        <dbReference type="EMBL" id="OUN44472.1"/>
    </source>
</evidence>
<dbReference type="RefSeq" id="WP_087185607.1">
    <property type="nucleotide sequence ID" value="NZ_NFHO01000001.1"/>
</dbReference>
<sequence length="154" mass="16426">MHATFAIVEGNLALSSDVLYNEPIAPTYSTQIYELPVRRAESTRSAHVAATPVSSMGSLSHAVVAGVIVALLSLALVVAAWFMLSSEQRTFDSALASSSRQTITVKAGDSLWSIAEAYDIEGLSTRQTSDVIRAWNDLETSTLQPGDTLIVPLS</sequence>
<proteinExistence type="predicted"/>
<dbReference type="EMBL" id="NFHO01000001">
    <property type="protein sequence ID" value="OUN44472.1"/>
    <property type="molecule type" value="Genomic_DNA"/>
</dbReference>
<gene>
    <name evidence="3" type="ORF">B5G21_00560</name>
</gene>
<keyword evidence="1" id="KW-1133">Transmembrane helix</keyword>
<organism evidence="3 4">
    <name type="scientific">Enorma massiliensis</name>
    <dbReference type="NCBI Taxonomy" id="1472761"/>
    <lineage>
        <taxon>Bacteria</taxon>
        <taxon>Bacillati</taxon>
        <taxon>Actinomycetota</taxon>
        <taxon>Coriobacteriia</taxon>
        <taxon>Coriobacteriales</taxon>
        <taxon>Coriobacteriaceae</taxon>
        <taxon>Enorma</taxon>
    </lineage>
</organism>
<dbReference type="CDD" id="cd00118">
    <property type="entry name" value="LysM"/>
    <property type="match status" value="1"/>
</dbReference>
<dbReference type="STRING" id="1118060.GCA_000311845_00996"/>
<dbReference type="SUPFAM" id="SSF54106">
    <property type="entry name" value="LysM domain"/>
    <property type="match status" value="1"/>
</dbReference>
<evidence type="ECO:0000256" key="1">
    <source>
        <dbReference type="SAM" id="Phobius"/>
    </source>
</evidence>
<dbReference type="PROSITE" id="PS51782">
    <property type="entry name" value="LYSM"/>
    <property type="match status" value="1"/>
</dbReference>
<dbReference type="InterPro" id="IPR036779">
    <property type="entry name" value="LysM_dom_sf"/>
</dbReference>
<dbReference type="InterPro" id="IPR018392">
    <property type="entry name" value="LysM"/>
</dbReference>
<name>A0A1Y3U6T5_9ACTN</name>
<keyword evidence="1" id="KW-0472">Membrane</keyword>
<protein>
    <recommendedName>
        <fullName evidence="2">LysM domain-containing protein</fullName>
    </recommendedName>
</protein>
<dbReference type="eggNOG" id="COG1388">
    <property type="taxonomic scope" value="Bacteria"/>
</dbReference>